<dbReference type="EMBL" id="UOEQ01000423">
    <property type="protein sequence ID" value="VAW22596.1"/>
    <property type="molecule type" value="Genomic_DNA"/>
</dbReference>
<sequence length="55" mass="6032">MASALIRLFLCLLFGLFSPRQVLEGGAEGFNFCALFFIAILSAVTGFYTRALLLK</sequence>
<proteinExistence type="predicted"/>
<accession>A0A3B0USF2</accession>
<keyword evidence="1" id="KW-1133">Transmembrane helix</keyword>
<feature type="transmembrane region" description="Helical" evidence="1">
    <location>
        <begin position="29"/>
        <end position="49"/>
    </location>
</feature>
<evidence type="ECO:0000313" key="2">
    <source>
        <dbReference type="EMBL" id="VAW22596.1"/>
    </source>
</evidence>
<dbReference type="AlphaFoldDB" id="A0A3B0USF2"/>
<gene>
    <name evidence="2" type="ORF">MNBD_ALPHA11-933</name>
</gene>
<keyword evidence="1" id="KW-0472">Membrane</keyword>
<keyword evidence="1" id="KW-0812">Transmembrane</keyword>
<name>A0A3B0USF2_9ZZZZ</name>
<organism evidence="2">
    <name type="scientific">hydrothermal vent metagenome</name>
    <dbReference type="NCBI Taxonomy" id="652676"/>
    <lineage>
        <taxon>unclassified sequences</taxon>
        <taxon>metagenomes</taxon>
        <taxon>ecological metagenomes</taxon>
    </lineage>
</organism>
<reference evidence="2" key="1">
    <citation type="submission" date="2018-06" db="EMBL/GenBank/DDBJ databases">
        <authorList>
            <person name="Zhirakovskaya E."/>
        </authorList>
    </citation>
    <scope>NUCLEOTIDE SEQUENCE</scope>
</reference>
<protein>
    <submittedName>
        <fullName evidence="2">Uncharacterized protein</fullName>
    </submittedName>
</protein>
<evidence type="ECO:0000256" key="1">
    <source>
        <dbReference type="SAM" id="Phobius"/>
    </source>
</evidence>